<dbReference type="SMART" id="SM00085">
    <property type="entry name" value="PA2c"/>
    <property type="match status" value="1"/>
</dbReference>
<dbReference type="EMBL" id="JABEBT010000074">
    <property type="protein sequence ID" value="KAF7633571.1"/>
    <property type="molecule type" value="Genomic_DNA"/>
</dbReference>
<dbReference type="InterPro" id="IPR033113">
    <property type="entry name" value="PLA2_histidine"/>
</dbReference>
<dbReference type="AlphaFoldDB" id="A0A8S9ZJX5"/>
<dbReference type="Proteomes" id="UP000605970">
    <property type="component" value="Unassembled WGS sequence"/>
</dbReference>
<dbReference type="OrthoDB" id="5841574at2759"/>
<sequence>MEKNSTKATTKLASKTILLNTTTANTEISSCHPESFANYGCNCGQWKGNFAEINKCCKKHHECIETLKDKCETSCIKNKCQFYPAMNYSVLLNDSLYNWKCNEGEKYFQCLNDVNDECQQALCECDRSAAQCWVNIPEPAKNSNVCFSLALDLARAVLNVPFMTLSIVENQVNKSANEITLLLKNTEEGKDIGIKQAKITIKKAKYAVKEGIKHVIGAEDLVNSSLEIAKLKEEINYNEYETTKSDENKFKEVASFRGLMLNILAAKLFAEEKKNVFELMFKTADDIEKLEDYLFN</sequence>
<evidence type="ECO:0000256" key="6">
    <source>
        <dbReference type="ARBA" id="ARBA00022837"/>
    </source>
</evidence>
<proteinExistence type="inferred from homology"/>
<dbReference type="PANTHER" id="PTHR11716">
    <property type="entry name" value="PHOSPHOLIPASE A2 FAMILY MEMBER"/>
    <property type="match status" value="1"/>
</dbReference>
<organism evidence="15 16">
    <name type="scientific">Meloidogyne graminicola</name>
    <dbReference type="NCBI Taxonomy" id="189291"/>
    <lineage>
        <taxon>Eukaryota</taxon>
        <taxon>Metazoa</taxon>
        <taxon>Ecdysozoa</taxon>
        <taxon>Nematoda</taxon>
        <taxon>Chromadorea</taxon>
        <taxon>Rhabditida</taxon>
        <taxon>Tylenchina</taxon>
        <taxon>Tylenchomorpha</taxon>
        <taxon>Tylenchoidea</taxon>
        <taxon>Meloidogynidae</taxon>
        <taxon>Meloidogyninae</taxon>
        <taxon>Meloidogyne</taxon>
    </lineage>
</organism>
<dbReference type="Gene3D" id="1.20.90.10">
    <property type="entry name" value="Phospholipase A2 domain"/>
    <property type="match status" value="1"/>
</dbReference>
<keyword evidence="8" id="KW-0443">Lipid metabolism</keyword>
<gene>
    <name evidence="15" type="ORF">Mgra_00007068</name>
</gene>
<feature type="disulfide bond" evidence="12">
    <location>
        <begin position="110"/>
        <end position="123"/>
    </location>
</feature>
<keyword evidence="5" id="KW-0378">Hydrolase</keyword>
<evidence type="ECO:0000259" key="14">
    <source>
        <dbReference type="SMART" id="SM00085"/>
    </source>
</evidence>
<dbReference type="GO" id="GO:0050482">
    <property type="term" value="P:arachidonate secretion"/>
    <property type="evidence" value="ECO:0007669"/>
    <property type="project" value="InterPro"/>
</dbReference>
<feature type="domain" description="Phospholipase A2-like central" evidence="14">
    <location>
        <begin position="14"/>
        <end position="152"/>
    </location>
</feature>
<keyword evidence="6 11" id="KW-0106">Calcium</keyword>
<feature type="disulfide bond" evidence="12">
    <location>
        <begin position="43"/>
        <end position="57"/>
    </location>
</feature>
<comment type="cofactor">
    <cofactor evidence="11">
        <name>Ca(2+)</name>
        <dbReference type="ChEBI" id="CHEBI:29108"/>
    </cofactor>
    <text evidence="11">Binds 1 Ca(2+) ion per subunit.</text>
</comment>
<keyword evidence="16" id="KW-1185">Reference proteome</keyword>
<feature type="disulfide bond" evidence="12">
    <location>
        <begin position="75"/>
        <end position="118"/>
    </location>
</feature>
<evidence type="ECO:0000256" key="5">
    <source>
        <dbReference type="ARBA" id="ARBA00022801"/>
    </source>
</evidence>
<name>A0A8S9ZJX5_9BILA</name>
<dbReference type="GO" id="GO:0005509">
    <property type="term" value="F:calcium ion binding"/>
    <property type="evidence" value="ECO:0007669"/>
    <property type="project" value="InterPro"/>
</dbReference>
<comment type="subcellular location">
    <subcellularLocation>
        <location evidence="1">Secreted</location>
    </subcellularLocation>
</comment>
<evidence type="ECO:0000256" key="10">
    <source>
        <dbReference type="PIRSR" id="PIRSR601211-1"/>
    </source>
</evidence>
<dbReference type="EC" id="3.1.1.4" evidence="2"/>
<evidence type="ECO:0000256" key="4">
    <source>
        <dbReference type="ARBA" id="ARBA00022723"/>
    </source>
</evidence>
<dbReference type="GO" id="GO:0006644">
    <property type="term" value="P:phospholipid metabolic process"/>
    <property type="evidence" value="ECO:0007669"/>
    <property type="project" value="InterPro"/>
</dbReference>
<feature type="active site" evidence="10">
    <location>
        <position position="60"/>
    </location>
</feature>
<evidence type="ECO:0000256" key="2">
    <source>
        <dbReference type="ARBA" id="ARBA00013278"/>
    </source>
</evidence>
<evidence type="ECO:0000256" key="1">
    <source>
        <dbReference type="ARBA" id="ARBA00004613"/>
    </source>
</evidence>
<comment type="similarity">
    <text evidence="13">Belongs to the phospholipase A2 family.</text>
</comment>
<dbReference type="InterPro" id="IPR016090">
    <property type="entry name" value="PLA2-like_dom"/>
</dbReference>
<keyword evidence="3" id="KW-0964">Secreted</keyword>
<evidence type="ECO:0000256" key="9">
    <source>
        <dbReference type="ARBA" id="ARBA00023157"/>
    </source>
</evidence>
<comment type="caution">
    <text evidence="15">The sequence shown here is derived from an EMBL/GenBank/DDBJ whole genome shotgun (WGS) entry which is preliminary data.</text>
</comment>
<dbReference type="GO" id="GO:0004623">
    <property type="term" value="F:phospholipase A2 activity"/>
    <property type="evidence" value="ECO:0007669"/>
    <property type="project" value="UniProtKB-EC"/>
</dbReference>
<dbReference type="SUPFAM" id="SSF48619">
    <property type="entry name" value="Phospholipase A2, PLA2"/>
    <property type="match status" value="1"/>
</dbReference>
<evidence type="ECO:0000313" key="15">
    <source>
        <dbReference type="EMBL" id="KAF7633571.1"/>
    </source>
</evidence>
<feature type="binding site" evidence="11">
    <location>
        <position position="44"/>
    </location>
    <ligand>
        <name>Ca(2+)</name>
        <dbReference type="ChEBI" id="CHEBI:29108"/>
    </ligand>
</feature>
<dbReference type="GO" id="GO:0005576">
    <property type="term" value="C:extracellular region"/>
    <property type="evidence" value="ECO:0007669"/>
    <property type="project" value="UniProtKB-SubCell"/>
</dbReference>
<dbReference type="PROSITE" id="PS00118">
    <property type="entry name" value="PA2_HIS"/>
    <property type="match status" value="1"/>
</dbReference>
<evidence type="ECO:0000256" key="12">
    <source>
        <dbReference type="PIRSR" id="PIRSR601211-3"/>
    </source>
</evidence>
<evidence type="ECO:0000256" key="3">
    <source>
        <dbReference type="ARBA" id="ARBA00022525"/>
    </source>
</evidence>
<feature type="active site" evidence="10">
    <location>
        <position position="126"/>
    </location>
</feature>
<dbReference type="Pfam" id="PF00068">
    <property type="entry name" value="Phospholip_A2_1"/>
    <property type="match status" value="1"/>
</dbReference>
<feature type="disulfide bond" evidence="12">
    <location>
        <begin position="63"/>
        <end position="125"/>
    </location>
</feature>
<evidence type="ECO:0000256" key="13">
    <source>
        <dbReference type="RuleBase" id="RU003654"/>
    </source>
</evidence>
<evidence type="ECO:0000313" key="16">
    <source>
        <dbReference type="Proteomes" id="UP000605970"/>
    </source>
</evidence>
<keyword evidence="4 11" id="KW-0479">Metal-binding</keyword>
<keyword evidence="7" id="KW-0442">Lipid degradation</keyword>
<evidence type="ECO:0000256" key="7">
    <source>
        <dbReference type="ARBA" id="ARBA00022963"/>
    </source>
</evidence>
<evidence type="ECO:0000256" key="8">
    <source>
        <dbReference type="ARBA" id="ARBA00023098"/>
    </source>
</evidence>
<feature type="disulfide bond" evidence="12">
    <location>
        <begin position="56"/>
        <end position="132"/>
    </location>
</feature>
<dbReference type="InterPro" id="IPR036444">
    <property type="entry name" value="PLipase_A2_dom_sf"/>
</dbReference>
<keyword evidence="9 12" id="KW-1015">Disulfide bond</keyword>
<dbReference type="PANTHER" id="PTHR11716:SF47">
    <property type="entry name" value="PHOSPHOLIPASE A2-ALPHA"/>
    <property type="match status" value="1"/>
</dbReference>
<reference evidence="15" key="1">
    <citation type="journal article" date="2020" name="Ecol. Evol.">
        <title>Genome structure and content of the rice root-knot nematode (Meloidogyne graminicola).</title>
        <authorList>
            <person name="Phan N.T."/>
            <person name="Danchin E.G.J."/>
            <person name="Klopp C."/>
            <person name="Perfus-Barbeoch L."/>
            <person name="Kozlowski D.K."/>
            <person name="Koutsovoulos G.D."/>
            <person name="Lopez-Roques C."/>
            <person name="Bouchez O."/>
            <person name="Zahm M."/>
            <person name="Besnard G."/>
            <person name="Bellafiore S."/>
        </authorList>
    </citation>
    <scope>NUCLEOTIDE SEQUENCE</scope>
    <source>
        <strain evidence="15">VN-18</strain>
    </source>
</reference>
<evidence type="ECO:0000256" key="11">
    <source>
        <dbReference type="PIRSR" id="PIRSR601211-2"/>
    </source>
</evidence>
<dbReference type="InterPro" id="IPR001211">
    <property type="entry name" value="PLA2"/>
</dbReference>
<accession>A0A8S9ZJX5</accession>
<protein>
    <recommendedName>
        <fullName evidence="2">phospholipase A2</fullName>
        <ecNumber evidence="2">3.1.1.4</ecNumber>
    </recommendedName>
</protein>
<dbReference type="GO" id="GO:0016042">
    <property type="term" value="P:lipid catabolic process"/>
    <property type="evidence" value="ECO:0007669"/>
    <property type="project" value="UniProtKB-KW"/>
</dbReference>